<dbReference type="InterPro" id="IPR012912">
    <property type="entry name" value="Plasmid_pRiA4b_Orf3-like"/>
</dbReference>
<sequence length="137" mass="15606">MARPKKTTASPPRPTEKDGVRLYTLEVFLIGGPITEKFAKKNPVVSRTIQIRGDQTLEDLHRAIFDAFDRWDEHMYEFQFGEGPMDPEARRYVLPSAFEMDMGEENPPAGRVDQTTIDSLGLEVGRSFGYWFDFGDG</sequence>
<organism evidence="2 3">
    <name type="scientific">Tautonia plasticadhaerens</name>
    <dbReference type="NCBI Taxonomy" id="2527974"/>
    <lineage>
        <taxon>Bacteria</taxon>
        <taxon>Pseudomonadati</taxon>
        <taxon>Planctomycetota</taxon>
        <taxon>Planctomycetia</taxon>
        <taxon>Isosphaerales</taxon>
        <taxon>Isosphaeraceae</taxon>
        <taxon>Tautonia</taxon>
    </lineage>
</organism>
<reference evidence="2 3" key="1">
    <citation type="submission" date="2019-02" db="EMBL/GenBank/DDBJ databases">
        <title>Deep-cultivation of Planctomycetes and their phenomic and genomic characterization uncovers novel biology.</title>
        <authorList>
            <person name="Wiegand S."/>
            <person name="Jogler M."/>
            <person name="Boedeker C."/>
            <person name="Pinto D."/>
            <person name="Vollmers J."/>
            <person name="Rivas-Marin E."/>
            <person name="Kohn T."/>
            <person name="Peeters S.H."/>
            <person name="Heuer A."/>
            <person name="Rast P."/>
            <person name="Oberbeckmann S."/>
            <person name="Bunk B."/>
            <person name="Jeske O."/>
            <person name="Meyerdierks A."/>
            <person name="Storesund J.E."/>
            <person name="Kallscheuer N."/>
            <person name="Luecker S."/>
            <person name="Lage O.M."/>
            <person name="Pohl T."/>
            <person name="Merkel B.J."/>
            <person name="Hornburger P."/>
            <person name="Mueller R.-W."/>
            <person name="Bruemmer F."/>
            <person name="Labrenz M."/>
            <person name="Spormann A.M."/>
            <person name="Op den Camp H."/>
            <person name="Overmann J."/>
            <person name="Amann R."/>
            <person name="Jetten M.S.M."/>
            <person name="Mascher T."/>
            <person name="Medema M.H."/>
            <person name="Devos D.P."/>
            <person name="Kaster A.-K."/>
            <person name="Ovreas L."/>
            <person name="Rohde M."/>
            <person name="Galperin M.Y."/>
            <person name="Jogler C."/>
        </authorList>
    </citation>
    <scope>NUCLEOTIDE SEQUENCE [LARGE SCALE GENOMIC DNA]</scope>
    <source>
        <strain evidence="2 3">ElP</strain>
    </source>
</reference>
<dbReference type="AlphaFoldDB" id="A0A518HA16"/>
<accession>A0A518HA16</accession>
<name>A0A518HA16_9BACT</name>
<evidence type="ECO:0000313" key="2">
    <source>
        <dbReference type="EMBL" id="QDV37694.1"/>
    </source>
</evidence>
<dbReference type="EMBL" id="CP036426">
    <property type="protein sequence ID" value="QDV37694.1"/>
    <property type="molecule type" value="Genomic_DNA"/>
</dbReference>
<dbReference type="Pfam" id="PF07929">
    <property type="entry name" value="PRiA4_ORF3"/>
    <property type="match status" value="1"/>
</dbReference>
<dbReference type="Gene3D" id="3.10.290.30">
    <property type="entry name" value="MM3350-like"/>
    <property type="match status" value="1"/>
</dbReference>
<evidence type="ECO:0000313" key="3">
    <source>
        <dbReference type="Proteomes" id="UP000317835"/>
    </source>
</evidence>
<feature type="domain" description="Plasmid pRiA4b Orf3-like" evidence="1">
    <location>
        <begin position="39"/>
        <end position="137"/>
    </location>
</feature>
<dbReference type="Proteomes" id="UP000317835">
    <property type="component" value="Chromosome"/>
</dbReference>
<keyword evidence="3" id="KW-1185">Reference proteome</keyword>
<proteinExistence type="predicted"/>
<gene>
    <name evidence="2" type="ORF">ElP_56370</name>
</gene>
<dbReference type="OrthoDB" id="9801392at2"/>
<evidence type="ECO:0000259" key="1">
    <source>
        <dbReference type="Pfam" id="PF07929"/>
    </source>
</evidence>
<dbReference type="KEGG" id="tpla:ElP_56370"/>
<dbReference type="InterPro" id="IPR024047">
    <property type="entry name" value="MM3350-like_sf"/>
</dbReference>
<dbReference type="RefSeq" id="WP_145275700.1">
    <property type="nucleotide sequence ID" value="NZ_CP036426.1"/>
</dbReference>
<protein>
    <submittedName>
        <fullName evidence="2">Plasmid pRiA4b ORF-3-like protein</fullName>
    </submittedName>
</protein>
<dbReference type="SUPFAM" id="SSF159941">
    <property type="entry name" value="MM3350-like"/>
    <property type="match status" value="1"/>
</dbReference>